<dbReference type="PROSITE" id="PS51257">
    <property type="entry name" value="PROKAR_LIPOPROTEIN"/>
    <property type="match status" value="1"/>
</dbReference>
<proteinExistence type="predicted"/>
<name>A0ABY9WIL2_9BACT</name>
<gene>
    <name evidence="1" type="ORF">F0U60_05530</name>
</gene>
<evidence type="ECO:0000313" key="2">
    <source>
        <dbReference type="Proteomes" id="UP001611383"/>
    </source>
</evidence>
<dbReference type="EMBL" id="CP043494">
    <property type="protein sequence ID" value="WNG43614.1"/>
    <property type="molecule type" value="Genomic_DNA"/>
</dbReference>
<accession>A0ABY9WIL2</accession>
<evidence type="ECO:0008006" key="3">
    <source>
        <dbReference type="Google" id="ProtNLM"/>
    </source>
</evidence>
<reference evidence="1 2" key="1">
    <citation type="submission" date="2019-08" db="EMBL/GenBank/DDBJ databases">
        <title>Archangium and Cystobacter genomes.</title>
        <authorList>
            <person name="Chen I.-C.K."/>
            <person name="Wielgoss S."/>
        </authorList>
    </citation>
    <scope>NUCLEOTIDE SEQUENCE [LARGE SCALE GENOMIC DNA]</scope>
    <source>
        <strain evidence="1 2">Cbm 6</strain>
    </source>
</reference>
<dbReference type="Proteomes" id="UP001611383">
    <property type="component" value="Chromosome"/>
</dbReference>
<evidence type="ECO:0000313" key="1">
    <source>
        <dbReference type="EMBL" id="WNG43614.1"/>
    </source>
</evidence>
<dbReference type="RefSeq" id="WP_395814936.1">
    <property type="nucleotide sequence ID" value="NZ_CP043494.1"/>
</dbReference>
<protein>
    <recommendedName>
        <fullName evidence="3">Lipoprotein</fullName>
    </recommendedName>
</protein>
<organism evidence="1 2">
    <name type="scientific">Archangium minus</name>
    <dbReference type="NCBI Taxonomy" id="83450"/>
    <lineage>
        <taxon>Bacteria</taxon>
        <taxon>Pseudomonadati</taxon>
        <taxon>Myxococcota</taxon>
        <taxon>Myxococcia</taxon>
        <taxon>Myxococcales</taxon>
        <taxon>Cystobacterineae</taxon>
        <taxon>Archangiaceae</taxon>
        <taxon>Archangium</taxon>
    </lineage>
</organism>
<keyword evidence="2" id="KW-1185">Reference proteome</keyword>
<sequence length="178" mass="19851">MTRRMGLLSLMLLATACGPESEPAADETSKELPASELKTNVSELASPVIQFREGNGCSQDQVGWYIYNGNWMTMPNSSGSGWVNDEARSMMLYRIPANTFIRVYNSDSGSLGADWAEIKINEYIDQLCIHSFEDAIFNTAFEVHYCRYDGDLDGKVSLARAQPEGYPDSTCNGMWMPF</sequence>